<comment type="function">
    <text evidence="8">Involved in the biosynthesis of isopentenyl diphosphate (IPP) and dimethylallyl diphosphate (DMAPP), two major building blocks of isoprenoid compounds. Catalyzes the conversion of 4-diphosphocytidyl-2-C-methyl-D-erythritol 2-phosphate (CDP-ME2P) to 2-C-methyl-D-erythritol 2,4-cyclodiphosphate (ME-CPP) with a corresponding release of cytidine 5-monophosphate (CMP).</text>
</comment>
<comment type="cofactor">
    <cofactor evidence="8">
        <name>a divalent metal cation</name>
        <dbReference type="ChEBI" id="CHEBI:60240"/>
    </cofactor>
    <text evidence="8">Binds 1 divalent metal cation per subunit.</text>
</comment>
<dbReference type="EC" id="4.6.1.12" evidence="4 8"/>
<feature type="binding site" evidence="8">
    <location>
        <begin position="68"/>
        <end position="70"/>
    </location>
    <ligand>
        <name>4-CDP-2-C-methyl-D-erythritol 2-phosphate</name>
        <dbReference type="ChEBI" id="CHEBI:57919"/>
    </ligand>
</feature>
<feature type="binding site" evidence="8">
    <location>
        <position position="151"/>
    </location>
    <ligand>
        <name>4-CDP-2-C-methyl-D-erythritol 2-phosphate</name>
        <dbReference type="ChEBI" id="CHEBI:57919"/>
    </ligand>
</feature>
<organism evidence="11 12">
    <name type="scientific">Sanguibacter inulinus</name>
    <dbReference type="NCBI Taxonomy" id="60922"/>
    <lineage>
        <taxon>Bacteria</taxon>
        <taxon>Bacillati</taxon>
        <taxon>Actinomycetota</taxon>
        <taxon>Actinomycetes</taxon>
        <taxon>Micrococcales</taxon>
        <taxon>Sanguibacteraceae</taxon>
        <taxon>Sanguibacter</taxon>
    </lineage>
</organism>
<feature type="binding site" evidence="8">
    <location>
        <begin position="46"/>
        <end position="47"/>
    </location>
    <ligand>
        <name>4-CDP-2-C-methyl-D-erythritol 2-phosphate</name>
        <dbReference type="ChEBI" id="CHEBI:57919"/>
    </ligand>
</feature>
<evidence type="ECO:0000256" key="2">
    <source>
        <dbReference type="ARBA" id="ARBA00004709"/>
    </source>
</evidence>
<feature type="site" description="Transition state stabilizer" evidence="8">
    <location>
        <position position="142"/>
    </location>
</feature>
<comment type="similarity">
    <text evidence="3 8 9">Belongs to the IspF family.</text>
</comment>
<comment type="catalytic activity">
    <reaction evidence="1 8 9">
        <text>4-CDP-2-C-methyl-D-erythritol 2-phosphate = 2-C-methyl-D-erythritol 2,4-cyclic diphosphate + CMP</text>
        <dbReference type="Rhea" id="RHEA:23864"/>
        <dbReference type="ChEBI" id="CHEBI:57919"/>
        <dbReference type="ChEBI" id="CHEBI:58483"/>
        <dbReference type="ChEBI" id="CHEBI:60377"/>
        <dbReference type="EC" id="4.6.1.12"/>
    </reaction>
</comment>
<reference evidence="11 12" key="1">
    <citation type="submission" date="2020-07" db="EMBL/GenBank/DDBJ databases">
        <title>MOT database genomes.</title>
        <authorList>
            <person name="Joseph S."/>
            <person name="Aduse-Opoku J."/>
            <person name="Hashim A."/>
            <person name="Wade W."/>
            <person name="Curtis M."/>
        </authorList>
    </citation>
    <scope>NUCLEOTIDE SEQUENCE [LARGE SCALE GENOMIC DNA]</scope>
    <source>
        <strain evidence="11 12">DSM 100099</strain>
    </source>
</reference>
<feature type="binding site" evidence="8">
    <location>
        <position position="19"/>
    </location>
    <ligand>
        <name>a divalent metal cation</name>
        <dbReference type="ChEBI" id="CHEBI:60240"/>
    </ligand>
</feature>
<feature type="binding site" evidence="8">
    <location>
        <begin position="17"/>
        <end position="19"/>
    </location>
    <ligand>
        <name>4-CDP-2-C-methyl-D-erythritol 2-phosphate</name>
        <dbReference type="ChEBI" id="CHEBI:57919"/>
    </ligand>
</feature>
<feature type="domain" description="2-C-methyl-D-erythritol 2,4-cyclodiphosphate synthase" evidence="10">
    <location>
        <begin position="11"/>
        <end position="163"/>
    </location>
</feature>
<dbReference type="Gene3D" id="3.30.1330.50">
    <property type="entry name" value="2-C-methyl-D-erythritol 2,4-cyclodiphosphate synthase"/>
    <property type="match status" value="1"/>
</dbReference>
<evidence type="ECO:0000256" key="9">
    <source>
        <dbReference type="RuleBase" id="RU004395"/>
    </source>
</evidence>
<evidence type="ECO:0000313" key="12">
    <source>
        <dbReference type="Proteomes" id="UP000561011"/>
    </source>
</evidence>
<feature type="binding site" evidence="8">
    <location>
        <position position="17"/>
    </location>
    <ligand>
        <name>a divalent metal cation</name>
        <dbReference type="ChEBI" id="CHEBI:60240"/>
    </ligand>
</feature>
<proteinExistence type="inferred from homology"/>
<gene>
    <name evidence="8" type="primary">ispF</name>
    <name evidence="11" type="ORF">HZZ10_12360</name>
</gene>
<protein>
    <recommendedName>
        <fullName evidence="4 8">2-C-methyl-D-erythritol 2,4-cyclodiphosphate synthase</fullName>
        <shortName evidence="8">MECDP-synthase</shortName>
        <shortName evidence="8">MECPP-synthase</shortName>
        <shortName evidence="8">MECPS</shortName>
        <ecNumber evidence="4 8">4.6.1.12</ecNumber>
    </recommendedName>
</protein>
<evidence type="ECO:0000256" key="8">
    <source>
        <dbReference type="HAMAP-Rule" id="MF_00107"/>
    </source>
</evidence>
<evidence type="ECO:0000256" key="6">
    <source>
        <dbReference type="ARBA" id="ARBA00023229"/>
    </source>
</evidence>
<comment type="subunit">
    <text evidence="8">Homotrimer.</text>
</comment>
<evidence type="ECO:0000259" key="10">
    <source>
        <dbReference type="Pfam" id="PF02542"/>
    </source>
</evidence>
<dbReference type="GO" id="GO:0019288">
    <property type="term" value="P:isopentenyl diphosphate biosynthetic process, methylerythritol 4-phosphate pathway"/>
    <property type="evidence" value="ECO:0007669"/>
    <property type="project" value="UniProtKB-UniRule"/>
</dbReference>
<accession>A0A853EUV0</accession>
<feature type="binding site" evidence="8">
    <location>
        <begin position="141"/>
        <end position="144"/>
    </location>
    <ligand>
        <name>4-CDP-2-C-methyl-D-erythritol 2-phosphate</name>
        <dbReference type="ChEBI" id="CHEBI:57919"/>
    </ligand>
</feature>
<comment type="caution">
    <text evidence="8">Lacks conserved residue(s) required for the propagation of feature annotation.</text>
</comment>
<keyword evidence="6 8" id="KW-0414">Isoprene biosynthesis</keyword>
<dbReference type="PANTHER" id="PTHR43181:SF1">
    <property type="entry name" value="2-C-METHYL-D-ERYTHRITOL 2,4-CYCLODIPHOSPHATE SYNTHASE, CHLOROPLASTIC"/>
    <property type="match status" value="1"/>
</dbReference>
<evidence type="ECO:0000256" key="3">
    <source>
        <dbReference type="ARBA" id="ARBA00008480"/>
    </source>
</evidence>
<keyword evidence="5 8" id="KW-0479">Metal-binding</keyword>
<dbReference type="FunFam" id="3.30.1330.50:FF:000003">
    <property type="entry name" value="2-C-methyl-D-erythritol 2,4-cyclodiphosphate synthase"/>
    <property type="match status" value="1"/>
</dbReference>
<keyword evidence="12" id="KW-1185">Reference proteome</keyword>
<evidence type="ECO:0000256" key="7">
    <source>
        <dbReference type="ARBA" id="ARBA00023239"/>
    </source>
</evidence>
<dbReference type="PROSITE" id="PS01350">
    <property type="entry name" value="ISPF"/>
    <property type="match status" value="1"/>
</dbReference>
<evidence type="ECO:0000256" key="5">
    <source>
        <dbReference type="ARBA" id="ARBA00022723"/>
    </source>
</evidence>
<dbReference type="GO" id="GO:0046872">
    <property type="term" value="F:metal ion binding"/>
    <property type="evidence" value="ECO:0007669"/>
    <property type="project" value="UniProtKB-KW"/>
</dbReference>
<dbReference type="GO" id="GO:0016114">
    <property type="term" value="P:terpenoid biosynthetic process"/>
    <property type="evidence" value="ECO:0007669"/>
    <property type="project" value="InterPro"/>
</dbReference>
<dbReference type="AlphaFoldDB" id="A0A853EUV0"/>
<dbReference type="Pfam" id="PF02542">
    <property type="entry name" value="YgbB"/>
    <property type="match status" value="1"/>
</dbReference>
<feature type="binding site" evidence="8">
    <location>
        <position position="54"/>
    </location>
    <ligand>
        <name>a divalent metal cation</name>
        <dbReference type="ChEBI" id="CHEBI:60240"/>
    </ligand>
</feature>
<dbReference type="InterPro" id="IPR036571">
    <property type="entry name" value="MECDP_synthase_sf"/>
</dbReference>
<dbReference type="SUPFAM" id="SSF69765">
    <property type="entry name" value="IpsF-like"/>
    <property type="match status" value="1"/>
</dbReference>
<dbReference type="NCBIfam" id="TIGR00151">
    <property type="entry name" value="ispF"/>
    <property type="match status" value="1"/>
</dbReference>
<dbReference type="InterPro" id="IPR003526">
    <property type="entry name" value="MECDP_synthase"/>
</dbReference>
<keyword evidence="7 8" id="KW-0456">Lyase</keyword>
<comment type="caution">
    <text evidence="11">The sequence shown here is derived from an EMBL/GenBank/DDBJ whole genome shotgun (WGS) entry which is preliminary data.</text>
</comment>
<dbReference type="UniPathway" id="UPA00056">
    <property type="reaction ID" value="UER00095"/>
</dbReference>
<dbReference type="PANTHER" id="PTHR43181">
    <property type="entry name" value="2-C-METHYL-D-ERYTHRITOL 2,4-CYCLODIPHOSPHATE SYNTHASE, CHLOROPLASTIC"/>
    <property type="match status" value="1"/>
</dbReference>
<dbReference type="GO" id="GO:0008685">
    <property type="term" value="F:2-C-methyl-D-erythritol 2,4-cyclodiphosphate synthase activity"/>
    <property type="evidence" value="ECO:0007669"/>
    <property type="project" value="UniProtKB-UniRule"/>
</dbReference>
<evidence type="ECO:0000256" key="4">
    <source>
        <dbReference type="ARBA" id="ARBA00012579"/>
    </source>
</evidence>
<dbReference type="Proteomes" id="UP000561011">
    <property type="component" value="Unassembled WGS sequence"/>
</dbReference>
<feature type="site" description="Transition state stabilizer" evidence="8">
    <location>
        <position position="46"/>
    </location>
</feature>
<evidence type="ECO:0000256" key="1">
    <source>
        <dbReference type="ARBA" id="ARBA00000200"/>
    </source>
</evidence>
<dbReference type="EMBL" id="JACBYE010000030">
    <property type="protein sequence ID" value="NYS94307.1"/>
    <property type="molecule type" value="Genomic_DNA"/>
</dbReference>
<comment type="pathway">
    <text evidence="2 8">Isoprenoid biosynthesis; isopentenyl diphosphate biosynthesis via DXP pathway; isopentenyl diphosphate from 1-deoxy-D-xylulose 5-phosphate: step 4/6.</text>
</comment>
<dbReference type="InterPro" id="IPR020555">
    <property type="entry name" value="MECDP_synthase_CS"/>
</dbReference>
<dbReference type="RefSeq" id="WP_179913737.1">
    <property type="nucleotide sequence ID" value="NZ_JACBYE010000030.1"/>
</dbReference>
<name>A0A853EUV0_9MICO</name>
<dbReference type="HAMAP" id="MF_00107">
    <property type="entry name" value="IspF"/>
    <property type="match status" value="1"/>
</dbReference>
<evidence type="ECO:0000313" key="11">
    <source>
        <dbReference type="EMBL" id="NYS94307.1"/>
    </source>
</evidence>
<sequence length="167" mass="16549">MTSDQPVPLPRIGTGTDVHAFADPADGRELWVAGLHWPGENGLAGHSDADVVAHAAADAIFSATGLGDLGSNFGTSAPEWAGASGAALLAEAAGRARAAGFRIGNVAVQLVGNRPRLGARRAEAERVLSEAAGAPVTVTATTTDGLGLTGRGEGVAALATALVVHEG</sequence>